<protein>
    <recommendedName>
        <fullName evidence="15">Peroxidase</fullName>
        <ecNumber evidence="15">1.11.1.-</ecNumber>
    </recommendedName>
</protein>
<organism evidence="17 18">
    <name type="scientific">Grifola frondosa</name>
    <name type="common">Maitake</name>
    <name type="synonym">Polyporus frondosus</name>
    <dbReference type="NCBI Taxonomy" id="5627"/>
    <lineage>
        <taxon>Eukaryota</taxon>
        <taxon>Fungi</taxon>
        <taxon>Dikarya</taxon>
        <taxon>Basidiomycota</taxon>
        <taxon>Agaricomycotina</taxon>
        <taxon>Agaricomycetes</taxon>
        <taxon>Polyporales</taxon>
        <taxon>Grifolaceae</taxon>
        <taxon>Grifola</taxon>
    </lineage>
</organism>
<feature type="binding site" evidence="12">
    <location>
        <position position="91"/>
    </location>
    <ligand>
        <name>Ca(2+)</name>
        <dbReference type="ChEBI" id="CHEBI:29108"/>
        <label>1</label>
    </ligand>
</feature>
<keyword evidence="4 12" id="KW-0479">Metal-binding</keyword>
<dbReference type="STRING" id="5627.A0A1C7MWE8"/>
<evidence type="ECO:0000256" key="7">
    <source>
        <dbReference type="ARBA" id="ARBA00023004"/>
    </source>
</evidence>
<evidence type="ECO:0000256" key="5">
    <source>
        <dbReference type="ARBA" id="ARBA00022729"/>
    </source>
</evidence>
<dbReference type="InterPro" id="IPR019793">
    <property type="entry name" value="Peroxidases_heam-ligand_BS"/>
</dbReference>
<dbReference type="PANTHER" id="PTHR31356:SF66">
    <property type="entry name" value="CATALASE-PEROXIDASE"/>
    <property type="match status" value="1"/>
</dbReference>
<dbReference type="Pfam" id="PF11895">
    <property type="entry name" value="Peroxidase_ext"/>
    <property type="match status" value="1"/>
</dbReference>
<dbReference type="PRINTS" id="PR00458">
    <property type="entry name" value="PEROXIDASE"/>
</dbReference>
<feature type="binding site" description="axial binding residue" evidence="12">
    <location>
        <position position="198"/>
    </location>
    <ligand>
        <name>heme b</name>
        <dbReference type="ChEBI" id="CHEBI:60344"/>
    </ligand>
    <ligandPart>
        <name>Fe</name>
        <dbReference type="ChEBI" id="CHEBI:18248"/>
    </ligandPart>
</feature>
<evidence type="ECO:0000256" key="14">
    <source>
        <dbReference type="PIRSR" id="PIRSR601621-4"/>
    </source>
</evidence>
<evidence type="ECO:0000256" key="8">
    <source>
        <dbReference type="ARBA" id="ARBA00023157"/>
    </source>
</evidence>
<evidence type="ECO:0000259" key="16">
    <source>
        <dbReference type="PROSITE" id="PS50873"/>
    </source>
</evidence>
<gene>
    <name evidence="17" type="primary">vpl2_4</name>
    <name evidence="17" type="ORF">A0H81_00019</name>
</gene>
<feature type="domain" description="Plant heme peroxidase family profile" evidence="16">
    <location>
        <begin position="65"/>
        <end position="341"/>
    </location>
</feature>
<comment type="caution">
    <text evidence="17">The sequence shown here is derived from an EMBL/GenBank/DDBJ whole genome shotgun (WGS) entry which is preliminary data.</text>
</comment>
<dbReference type="Pfam" id="PF00141">
    <property type="entry name" value="peroxidase"/>
    <property type="match status" value="1"/>
</dbReference>
<keyword evidence="8 14" id="KW-1015">Disulfide bond</keyword>
<dbReference type="SUPFAM" id="SSF48113">
    <property type="entry name" value="Heme-dependent peroxidases"/>
    <property type="match status" value="1"/>
</dbReference>
<evidence type="ECO:0000256" key="13">
    <source>
        <dbReference type="PIRSR" id="PIRSR601621-3"/>
    </source>
</evidence>
<keyword evidence="12 15" id="KW-0106">Calcium</keyword>
<evidence type="ECO:0000256" key="15">
    <source>
        <dbReference type="RuleBase" id="RU363051"/>
    </source>
</evidence>
<evidence type="ECO:0000256" key="6">
    <source>
        <dbReference type="ARBA" id="ARBA00023002"/>
    </source>
</evidence>
<dbReference type="GO" id="GO:0046274">
    <property type="term" value="P:lignin catabolic process"/>
    <property type="evidence" value="ECO:0007669"/>
    <property type="project" value="UniProtKB-KW"/>
</dbReference>
<keyword evidence="3 12" id="KW-0349">Heme</keyword>
<dbReference type="GO" id="GO:0004601">
    <property type="term" value="F:peroxidase activity"/>
    <property type="evidence" value="ECO:0007669"/>
    <property type="project" value="UniProtKB-KW"/>
</dbReference>
<keyword evidence="6 15" id="KW-0560">Oxidoreductase</keyword>
<feature type="disulfide bond" evidence="14">
    <location>
        <begin position="57"/>
        <end position="143"/>
    </location>
</feature>
<dbReference type="OrthoDB" id="2113341at2759"/>
<dbReference type="CDD" id="cd00692">
    <property type="entry name" value="ligninase"/>
    <property type="match status" value="1"/>
</dbReference>
<feature type="binding site" evidence="12">
    <location>
        <position position="216"/>
    </location>
    <ligand>
        <name>Ca(2+)</name>
        <dbReference type="ChEBI" id="CHEBI:29108"/>
        <label>2</label>
    </ligand>
</feature>
<dbReference type="PANTHER" id="PTHR31356">
    <property type="entry name" value="THYLAKOID LUMENAL 29 KDA PROTEIN, CHLOROPLASTIC-RELATED"/>
    <property type="match status" value="1"/>
</dbReference>
<evidence type="ECO:0000256" key="1">
    <source>
        <dbReference type="ARBA" id="ARBA00006089"/>
    </source>
</evidence>
<feature type="disulfide bond" evidence="14">
    <location>
        <begin position="271"/>
        <end position="337"/>
    </location>
</feature>
<dbReference type="Gene3D" id="1.10.520.10">
    <property type="match status" value="1"/>
</dbReference>
<dbReference type="InterPro" id="IPR001621">
    <property type="entry name" value="Ligninase"/>
</dbReference>
<dbReference type="PROSITE" id="PS00436">
    <property type="entry name" value="PEROXIDASE_2"/>
    <property type="match status" value="1"/>
</dbReference>
<dbReference type="PROSITE" id="PS50873">
    <property type="entry name" value="PEROXIDASE_4"/>
    <property type="match status" value="1"/>
</dbReference>
<comment type="cofactor">
    <cofactor evidence="12 15">
        <name>Ca(2+)</name>
        <dbReference type="ChEBI" id="CHEBI:29108"/>
    </cofactor>
    <text evidence="12 15">Binds 2 calcium ions per subunit.</text>
</comment>
<keyword evidence="10" id="KW-0439">Lignin degradation</keyword>
<evidence type="ECO:0000256" key="4">
    <source>
        <dbReference type="ARBA" id="ARBA00022723"/>
    </source>
</evidence>
<dbReference type="GO" id="GO:0020037">
    <property type="term" value="F:heme binding"/>
    <property type="evidence" value="ECO:0007669"/>
    <property type="project" value="UniProtKB-UniRule"/>
</dbReference>
<feature type="binding site" evidence="12">
    <location>
        <position position="93"/>
    </location>
    <ligand>
        <name>Ca(2+)</name>
        <dbReference type="ChEBI" id="CHEBI:29108"/>
        <label>1</label>
    </ligand>
</feature>
<feature type="active site" description="Proton acceptor" evidence="11">
    <location>
        <position position="70"/>
    </location>
</feature>
<feature type="site" description="Transition state stabilizer" evidence="13">
    <location>
        <position position="66"/>
    </location>
</feature>
<feature type="binding site" evidence="12">
    <location>
        <position position="89"/>
    </location>
    <ligand>
        <name>Ca(2+)</name>
        <dbReference type="ChEBI" id="CHEBI:29108"/>
        <label>1</label>
    </ligand>
</feature>
<dbReference type="Proteomes" id="UP000092993">
    <property type="component" value="Unassembled WGS sequence"/>
</dbReference>
<dbReference type="InterPro" id="IPR019794">
    <property type="entry name" value="Peroxidases_AS"/>
</dbReference>
<dbReference type="InterPro" id="IPR044831">
    <property type="entry name" value="Ccp1-like"/>
</dbReference>
<keyword evidence="9" id="KW-0325">Glycoprotein</keyword>
<evidence type="ECO:0000256" key="9">
    <source>
        <dbReference type="ARBA" id="ARBA00023180"/>
    </source>
</evidence>
<reference evidence="17 18" key="1">
    <citation type="submission" date="2016-03" db="EMBL/GenBank/DDBJ databases">
        <title>Whole genome sequencing of Grifola frondosa 9006-11.</title>
        <authorList>
            <person name="Min B."/>
            <person name="Park H."/>
            <person name="Kim J.-G."/>
            <person name="Cho H."/>
            <person name="Oh Y.-L."/>
            <person name="Kong W.-S."/>
            <person name="Choi I.-G."/>
        </authorList>
    </citation>
    <scope>NUCLEOTIDE SEQUENCE [LARGE SCALE GENOMIC DNA]</scope>
    <source>
        <strain evidence="17 18">9006-11</strain>
    </source>
</reference>
<evidence type="ECO:0000256" key="12">
    <source>
        <dbReference type="PIRSR" id="PIRSR601621-2"/>
    </source>
</evidence>
<dbReference type="InterPro" id="IPR010255">
    <property type="entry name" value="Haem_peroxidase_sf"/>
</dbReference>
<evidence type="ECO:0000313" key="17">
    <source>
        <dbReference type="EMBL" id="OBZ79394.1"/>
    </source>
</evidence>
<evidence type="ECO:0000256" key="2">
    <source>
        <dbReference type="ARBA" id="ARBA00022559"/>
    </source>
</evidence>
<feature type="disulfide bond" evidence="14">
    <location>
        <begin position="37"/>
        <end position="307"/>
    </location>
</feature>
<dbReference type="EMBL" id="LUGG01000001">
    <property type="protein sequence ID" value="OBZ79394.1"/>
    <property type="molecule type" value="Genomic_DNA"/>
</dbReference>
<feature type="disulfide bond" evidence="14">
    <location>
        <begin position="26"/>
        <end position="38"/>
    </location>
</feature>
<dbReference type="Gene3D" id="1.10.420.10">
    <property type="entry name" value="Peroxidase, domain 2"/>
    <property type="match status" value="1"/>
</dbReference>
<keyword evidence="18" id="KW-1185">Reference proteome</keyword>
<feature type="binding site" evidence="12">
    <location>
        <position position="71"/>
    </location>
    <ligand>
        <name>Ca(2+)</name>
        <dbReference type="ChEBI" id="CHEBI:29108"/>
        <label>1</label>
    </ligand>
</feature>
<keyword evidence="5 15" id="KW-0732">Signal</keyword>
<dbReference type="InterPro" id="IPR024589">
    <property type="entry name" value="Ligninase_C"/>
</dbReference>
<dbReference type="EC" id="1.11.1.-" evidence="15"/>
<dbReference type="GO" id="GO:0042744">
    <property type="term" value="P:hydrogen peroxide catabolic process"/>
    <property type="evidence" value="ECO:0007669"/>
    <property type="project" value="TreeGrafter"/>
</dbReference>
<dbReference type="AlphaFoldDB" id="A0A1C7MWE8"/>
<sequence>MSFKAIFALVSLAVAASAAPPRQVECSAGRVVSNAACCQWFDVLDDIQENLFDGSECGEDAHESLRLTFHDAIGFSPMLFREGKFGGGGADGSIMAFAQIETAFHANIGVDEIVEEQRPFALKHQVSFGDFIQFAGAVGVSNCAGGPRLQFLAGRSNISQPSPDLLVPEPSDLTDTIFARMGDAGFSPNEIVDLLASHSVAAQDKVDPTIPGTPFDSTPSSFDAQFFVETLLKGVLFPGNGSNVGEVLSPLKGEFRLFSDNEIARDPRTACEWQSFITDHDSMVTKFETVMVKLATLGHNPLDLIDCSEVIPVPKAVTLPPAILPAGKSLGDIQAACAATPFPRLGTAPGPATTIAPVPPA</sequence>
<evidence type="ECO:0000256" key="11">
    <source>
        <dbReference type="PIRSR" id="PIRSR601621-1"/>
    </source>
</evidence>
<accession>A0A1C7MWE8</accession>
<feature type="chain" id="PRO_5008810976" description="Peroxidase" evidence="15">
    <location>
        <begin position="19"/>
        <end position="361"/>
    </location>
</feature>
<feature type="binding site" evidence="12">
    <location>
        <position position="218"/>
    </location>
    <ligand>
        <name>Ca(2+)</name>
        <dbReference type="ChEBI" id="CHEBI:29108"/>
        <label>2</label>
    </ligand>
</feature>
<evidence type="ECO:0000256" key="10">
    <source>
        <dbReference type="ARBA" id="ARBA00023185"/>
    </source>
</evidence>
<comment type="cofactor">
    <cofactor evidence="12">
        <name>heme b</name>
        <dbReference type="ChEBI" id="CHEBI:60344"/>
    </cofactor>
    <text evidence="12">Binds 1 heme b (iron(II)-protoporphyrin IX) group per subunit.</text>
</comment>
<comment type="similarity">
    <text evidence="1 15">Belongs to the peroxidase family. Ligninase subfamily.</text>
</comment>
<proteinExistence type="inferred from homology"/>
<keyword evidence="7 12" id="KW-0408">Iron</keyword>
<dbReference type="GO" id="GO:0034599">
    <property type="term" value="P:cellular response to oxidative stress"/>
    <property type="evidence" value="ECO:0007669"/>
    <property type="project" value="InterPro"/>
</dbReference>
<evidence type="ECO:0000256" key="3">
    <source>
        <dbReference type="ARBA" id="ARBA00022617"/>
    </source>
</evidence>
<feature type="binding site" evidence="12">
    <location>
        <position position="223"/>
    </location>
    <ligand>
        <name>Ca(2+)</name>
        <dbReference type="ChEBI" id="CHEBI:29108"/>
        <label>2</label>
    </ligand>
</feature>
<dbReference type="PRINTS" id="PR00462">
    <property type="entry name" value="LIGNINASE"/>
</dbReference>
<evidence type="ECO:0000313" key="18">
    <source>
        <dbReference type="Proteomes" id="UP000092993"/>
    </source>
</evidence>
<keyword evidence="2 15" id="KW-0575">Peroxidase</keyword>
<dbReference type="PROSITE" id="PS00435">
    <property type="entry name" value="PEROXIDASE_1"/>
    <property type="match status" value="1"/>
</dbReference>
<dbReference type="GO" id="GO:0000302">
    <property type="term" value="P:response to reactive oxygen species"/>
    <property type="evidence" value="ECO:0007669"/>
    <property type="project" value="TreeGrafter"/>
</dbReference>
<dbReference type="InterPro" id="IPR002016">
    <property type="entry name" value="Haem_peroxidase"/>
</dbReference>
<feature type="binding site" evidence="12">
    <location>
        <position position="199"/>
    </location>
    <ligand>
        <name>Ca(2+)</name>
        <dbReference type="ChEBI" id="CHEBI:29108"/>
        <label>2</label>
    </ligand>
</feature>
<name>A0A1C7MWE8_GRIFR</name>
<dbReference type="OMA" id="HACAETP"/>
<feature type="signal peptide" evidence="15">
    <location>
        <begin position="1"/>
        <end position="18"/>
    </location>
</feature>
<dbReference type="GO" id="GO:0046872">
    <property type="term" value="F:metal ion binding"/>
    <property type="evidence" value="ECO:0007669"/>
    <property type="project" value="UniProtKB-UniRule"/>
</dbReference>